<organism evidence="1 2">
    <name type="scientific">Fusarium decemcellulare</name>
    <dbReference type="NCBI Taxonomy" id="57161"/>
    <lineage>
        <taxon>Eukaryota</taxon>
        <taxon>Fungi</taxon>
        <taxon>Dikarya</taxon>
        <taxon>Ascomycota</taxon>
        <taxon>Pezizomycotina</taxon>
        <taxon>Sordariomycetes</taxon>
        <taxon>Hypocreomycetidae</taxon>
        <taxon>Hypocreales</taxon>
        <taxon>Nectriaceae</taxon>
        <taxon>Fusarium</taxon>
        <taxon>Fusarium decemcellulare species complex</taxon>
    </lineage>
</organism>
<accession>A0ACC1SJ43</accession>
<sequence>MNDTFHRFADLPWELRDHIWNLAVRPPSPGIHKFKLYNQETDGVLKNASNVVFDESKRYICLRLAAPDCDKSSGTDICNKDNLSIYLIDGGLWTACKESRVVMERSFRCLHGSKQMLKSVSEQKKDDAAATGYFEGQDGQAYYFTVLPHRDLFLFQPQNLGTIDWSALDHDIPIGSRLWGFRGLRNIALEYNPEWGLQVNTARTREIRGLSIVKMIIQMSKEAGNIETLWFIDYNLTRTDDDAIEEDGMFRHRKPAVFYSRDKRFVEVGGGRSAMKYWKHIDGEKAYGDDYACDKSSTTFVSDVEDAVAGYWEFAMREPMYAYRLRLGVLAWDRRQV</sequence>
<protein>
    <submittedName>
        <fullName evidence="1">Uncharacterized protein</fullName>
    </submittedName>
</protein>
<evidence type="ECO:0000313" key="1">
    <source>
        <dbReference type="EMBL" id="KAJ3540938.1"/>
    </source>
</evidence>
<gene>
    <name evidence="1" type="ORF">NM208_g4835</name>
</gene>
<name>A0ACC1SJ43_9HYPO</name>
<reference evidence="1" key="1">
    <citation type="submission" date="2022-08" db="EMBL/GenBank/DDBJ databases">
        <title>Genome Sequence of Fusarium decemcellulare.</title>
        <authorList>
            <person name="Buettner E."/>
        </authorList>
    </citation>
    <scope>NUCLEOTIDE SEQUENCE</scope>
    <source>
        <strain evidence="1">Babe19</strain>
    </source>
</reference>
<keyword evidence="2" id="KW-1185">Reference proteome</keyword>
<comment type="caution">
    <text evidence="1">The sequence shown here is derived from an EMBL/GenBank/DDBJ whole genome shotgun (WGS) entry which is preliminary data.</text>
</comment>
<dbReference type="Proteomes" id="UP001148629">
    <property type="component" value="Unassembled WGS sequence"/>
</dbReference>
<proteinExistence type="predicted"/>
<evidence type="ECO:0000313" key="2">
    <source>
        <dbReference type="Proteomes" id="UP001148629"/>
    </source>
</evidence>
<dbReference type="EMBL" id="JANRMS010000380">
    <property type="protein sequence ID" value="KAJ3540938.1"/>
    <property type="molecule type" value="Genomic_DNA"/>
</dbReference>